<feature type="domain" description="HTH arsR-type" evidence="4">
    <location>
        <begin position="1"/>
        <end position="89"/>
    </location>
</feature>
<dbReference type="EMBL" id="BAAADU010000002">
    <property type="protein sequence ID" value="GAA0645791.1"/>
    <property type="molecule type" value="Genomic_DNA"/>
</dbReference>
<dbReference type="InterPro" id="IPR051081">
    <property type="entry name" value="HTH_MetalResp_TranReg"/>
</dbReference>
<dbReference type="Gene3D" id="1.10.10.10">
    <property type="entry name" value="Winged helix-like DNA-binding domain superfamily/Winged helix DNA-binding domain"/>
    <property type="match status" value="1"/>
</dbReference>
<dbReference type="AlphaFoldDB" id="A0AAV3SXQ0"/>
<dbReference type="SUPFAM" id="SSF46785">
    <property type="entry name" value="Winged helix' DNA-binding domain"/>
    <property type="match status" value="2"/>
</dbReference>
<dbReference type="InterPro" id="IPR056346">
    <property type="entry name" value="HTH_Cmi2_C"/>
</dbReference>
<keyword evidence="1" id="KW-0805">Transcription regulation</keyword>
<accession>A0AAV3SXQ0</accession>
<dbReference type="Proteomes" id="UP001500194">
    <property type="component" value="Unassembled WGS sequence"/>
</dbReference>
<keyword evidence="3" id="KW-0804">Transcription</keyword>
<dbReference type="PROSITE" id="PS50987">
    <property type="entry name" value="HTH_ARSR_2"/>
    <property type="match status" value="1"/>
</dbReference>
<dbReference type="Pfam" id="PF01022">
    <property type="entry name" value="HTH_5"/>
    <property type="match status" value="1"/>
</dbReference>
<comment type="caution">
    <text evidence="5">The sequence shown here is derived from an EMBL/GenBank/DDBJ whole genome shotgun (WGS) entry which is preliminary data.</text>
</comment>
<name>A0AAV3SXQ0_9EURY</name>
<organism evidence="5 6">
    <name type="scientific">Salarchaeum japonicum</name>
    <dbReference type="NCBI Taxonomy" id="555573"/>
    <lineage>
        <taxon>Archaea</taxon>
        <taxon>Methanobacteriati</taxon>
        <taxon>Methanobacteriota</taxon>
        <taxon>Stenosarchaea group</taxon>
        <taxon>Halobacteria</taxon>
        <taxon>Halobacteriales</taxon>
        <taxon>Halobacteriaceae</taxon>
    </lineage>
</organism>
<dbReference type="SMART" id="SM00418">
    <property type="entry name" value="HTH_ARSR"/>
    <property type="match status" value="1"/>
</dbReference>
<keyword evidence="6" id="KW-1185">Reference proteome</keyword>
<dbReference type="GeneID" id="68572379"/>
<reference evidence="5 6" key="1">
    <citation type="journal article" date="2019" name="Int. J. Syst. Evol. Microbiol.">
        <title>The Global Catalogue of Microorganisms (GCM) 10K type strain sequencing project: providing services to taxonomists for standard genome sequencing and annotation.</title>
        <authorList>
            <consortium name="The Broad Institute Genomics Platform"/>
            <consortium name="The Broad Institute Genome Sequencing Center for Infectious Disease"/>
            <person name="Wu L."/>
            <person name="Ma J."/>
        </authorList>
    </citation>
    <scope>NUCLEOTIDE SEQUENCE [LARGE SCALE GENOMIC DNA]</scope>
    <source>
        <strain evidence="5 6">JCM 16327</strain>
    </source>
</reference>
<dbReference type="InterPro" id="IPR001845">
    <property type="entry name" value="HTH_ArsR_DNA-bd_dom"/>
</dbReference>
<dbReference type="RefSeq" id="WP_227261783.1">
    <property type="nucleotide sequence ID" value="NZ_BAAADU010000002.1"/>
</dbReference>
<protein>
    <submittedName>
        <fullName evidence="5">ArsR family transcriptional regulator</fullName>
    </submittedName>
</protein>
<dbReference type="FunFam" id="1.10.10.10:FF:000591">
    <property type="entry name" value="Archaeal heat shock regulator, ArsR family"/>
    <property type="match status" value="1"/>
</dbReference>
<dbReference type="InterPro" id="IPR011991">
    <property type="entry name" value="ArsR-like_HTH"/>
</dbReference>
<evidence type="ECO:0000313" key="5">
    <source>
        <dbReference type="EMBL" id="GAA0645791.1"/>
    </source>
</evidence>
<evidence type="ECO:0000256" key="2">
    <source>
        <dbReference type="ARBA" id="ARBA00023125"/>
    </source>
</evidence>
<dbReference type="CDD" id="cd00090">
    <property type="entry name" value="HTH_ARSR"/>
    <property type="match status" value="1"/>
</dbReference>
<dbReference type="PANTHER" id="PTHR33154">
    <property type="entry name" value="TRANSCRIPTIONAL REGULATOR, ARSR FAMILY"/>
    <property type="match status" value="1"/>
</dbReference>
<dbReference type="PANTHER" id="PTHR33154:SF33">
    <property type="entry name" value="TRANSCRIPTIONAL REPRESSOR SDPR"/>
    <property type="match status" value="1"/>
</dbReference>
<dbReference type="InterPro" id="IPR036388">
    <property type="entry name" value="WH-like_DNA-bd_sf"/>
</dbReference>
<evidence type="ECO:0000313" key="6">
    <source>
        <dbReference type="Proteomes" id="UP001500194"/>
    </source>
</evidence>
<evidence type="ECO:0000256" key="3">
    <source>
        <dbReference type="ARBA" id="ARBA00023163"/>
    </source>
</evidence>
<dbReference type="Pfam" id="PF24270">
    <property type="entry name" value="HTH_Cmi2_C"/>
    <property type="match status" value="1"/>
</dbReference>
<gene>
    <name evidence="5" type="ORF">GCM10009019_05040</name>
</gene>
<evidence type="ECO:0000256" key="1">
    <source>
        <dbReference type="ARBA" id="ARBA00023015"/>
    </source>
</evidence>
<dbReference type="GO" id="GO:0003677">
    <property type="term" value="F:DNA binding"/>
    <property type="evidence" value="ECO:0007669"/>
    <property type="project" value="UniProtKB-KW"/>
</dbReference>
<dbReference type="GO" id="GO:0003700">
    <property type="term" value="F:DNA-binding transcription factor activity"/>
    <property type="evidence" value="ECO:0007669"/>
    <property type="project" value="InterPro"/>
</dbReference>
<evidence type="ECO:0000259" key="4">
    <source>
        <dbReference type="PROSITE" id="PS50987"/>
    </source>
</evidence>
<keyword evidence="2" id="KW-0238">DNA-binding</keyword>
<proteinExistence type="predicted"/>
<sequence>MDSGALLDLLGNANRRRILRLLAQKPCYVTEISEYIGVSPKAVIDHLRRLEDAGLVESHTDDRRRKYFHIARNLRLEVSVSPYEFGAKSAYPASTTLDLGRCTHLSIDLEIADEPEVSGLAAELRDLRELERELSMAQRWVQGRLADVQSDIADAATEDDDHLVPDVLAEIVDRPLDTRALADRVNAPPSVVESTLVRLRERGIVEEDGDGWRIAE</sequence>
<dbReference type="InterPro" id="IPR036390">
    <property type="entry name" value="WH_DNA-bd_sf"/>
</dbReference>